<proteinExistence type="predicted"/>
<dbReference type="PANTHER" id="PTHR15020:SF50">
    <property type="entry name" value="UPF0659 PROTEIN YMR090W"/>
    <property type="match status" value="1"/>
</dbReference>
<evidence type="ECO:0000313" key="3">
    <source>
        <dbReference type="Proteomes" id="UP000297472"/>
    </source>
</evidence>
<gene>
    <name evidence="2" type="ORF">E3T49_05890</name>
</gene>
<comment type="caution">
    <text evidence="2">The sequence shown here is derived from an EMBL/GenBank/DDBJ whole genome shotgun (WGS) entry which is preliminary data.</text>
</comment>
<dbReference type="AlphaFoldDB" id="A0A4Y8K236"/>
<dbReference type="InterPro" id="IPR016040">
    <property type="entry name" value="NAD(P)-bd_dom"/>
</dbReference>
<sequence>MRIVIAGGHGKIARQLTRELAKDGHEVVGLIRTDEQRADLIADGAVPVVISLEASSAADVAHLLAGADVAVFAAGAGAGGSEERRQAVDFGGSVLLADAAEAAGVPRFIQISSTGTEKVRNGQTPEDVPADFLGYLQAKLAAEDDLVTRPLDWTIVRPGGLLDDAGTGQVRLTPAGPGLPEDSASVPRADVAAVLAELITSGAATRRVLHLVSGETPVTTAVAAFA</sequence>
<feature type="domain" description="NAD(P)-binding" evidence="1">
    <location>
        <begin position="7"/>
        <end position="200"/>
    </location>
</feature>
<dbReference type="EMBL" id="SOHA01000014">
    <property type="protein sequence ID" value="TFD31542.1"/>
    <property type="molecule type" value="Genomic_DNA"/>
</dbReference>
<name>A0A4Y8K236_9MICO</name>
<dbReference type="Pfam" id="PF13460">
    <property type="entry name" value="NAD_binding_10"/>
    <property type="match status" value="1"/>
</dbReference>
<evidence type="ECO:0000259" key="1">
    <source>
        <dbReference type="Pfam" id="PF13460"/>
    </source>
</evidence>
<protein>
    <submittedName>
        <fullName evidence="2">SDR family oxidoreductase</fullName>
    </submittedName>
</protein>
<organism evidence="2 3">
    <name type="scientific">Cryobacterium cryoconiti</name>
    <dbReference type="NCBI Taxonomy" id="1259239"/>
    <lineage>
        <taxon>Bacteria</taxon>
        <taxon>Bacillati</taxon>
        <taxon>Actinomycetota</taxon>
        <taxon>Actinomycetes</taxon>
        <taxon>Micrococcales</taxon>
        <taxon>Microbacteriaceae</taxon>
        <taxon>Cryobacterium</taxon>
    </lineage>
</organism>
<accession>A0A4Y8K236</accession>
<dbReference type="Gene3D" id="3.40.50.720">
    <property type="entry name" value="NAD(P)-binding Rossmann-like Domain"/>
    <property type="match status" value="1"/>
</dbReference>
<dbReference type="CDD" id="cd05243">
    <property type="entry name" value="SDR_a5"/>
    <property type="match status" value="1"/>
</dbReference>
<dbReference type="Proteomes" id="UP000297472">
    <property type="component" value="Unassembled WGS sequence"/>
</dbReference>
<dbReference type="InterPro" id="IPR036291">
    <property type="entry name" value="NAD(P)-bd_dom_sf"/>
</dbReference>
<keyword evidence="3" id="KW-1185">Reference proteome</keyword>
<evidence type="ECO:0000313" key="2">
    <source>
        <dbReference type="EMBL" id="TFD31542.1"/>
    </source>
</evidence>
<reference evidence="2 3" key="1">
    <citation type="submission" date="2019-03" db="EMBL/GenBank/DDBJ databases">
        <title>Genomics of glacier-inhabiting Cryobacterium strains.</title>
        <authorList>
            <person name="Liu Q."/>
            <person name="Xin Y.-H."/>
        </authorList>
    </citation>
    <scope>NUCLEOTIDE SEQUENCE [LARGE SCALE GENOMIC DNA]</scope>
    <source>
        <strain evidence="2 3">TMT1-51</strain>
    </source>
</reference>
<dbReference type="SUPFAM" id="SSF51735">
    <property type="entry name" value="NAD(P)-binding Rossmann-fold domains"/>
    <property type="match status" value="1"/>
</dbReference>
<dbReference type="OrthoDB" id="4248066at2"/>
<dbReference type="PANTHER" id="PTHR15020">
    <property type="entry name" value="FLAVIN REDUCTASE-RELATED"/>
    <property type="match status" value="1"/>
</dbReference>
<dbReference type="RefSeq" id="WP_134424038.1">
    <property type="nucleotide sequence ID" value="NZ_SOHA01000014.1"/>
</dbReference>